<reference evidence="1 2" key="1">
    <citation type="submission" date="2016-08" db="EMBL/GenBank/DDBJ databases">
        <title>Hymenobacter coccineus sp. nov., Hymenobacter lapidarius sp. nov. and Hymenobacter glacialis sp. nov., isolated from Antarctic soil.</title>
        <authorList>
            <person name="Sedlacek I."/>
            <person name="Kralova S."/>
            <person name="Kyrova K."/>
            <person name="Maslanova I."/>
            <person name="Stankova E."/>
            <person name="Vrbovska V."/>
            <person name="Nemec M."/>
            <person name="Bartak M."/>
            <person name="Svec P."/>
            <person name="Busse H.-J."/>
            <person name="Pantucek R."/>
        </authorList>
    </citation>
    <scope>NUCLEOTIDE SEQUENCE [LARGE SCALE GENOMIC DNA]</scope>
    <source>
        <strain evidence="1 2">CCM 8649</strain>
    </source>
</reference>
<evidence type="ECO:0000313" key="2">
    <source>
        <dbReference type="Proteomes" id="UP000177506"/>
    </source>
</evidence>
<organism evidence="1 2">
    <name type="scientific">Hymenobacter coccineus</name>
    <dbReference type="NCBI Taxonomy" id="1908235"/>
    <lineage>
        <taxon>Bacteria</taxon>
        <taxon>Pseudomonadati</taxon>
        <taxon>Bacteroidota</taxon>
        <taxon>Cytophagia</taxon>
        <taxon>Cytophagales</taxon>
        <taxon>Hymenobacteraceae</taxon>
        <taxon>Hymenobacter</taxon>
    </lineage>
</organism>
<dbReference type="Proteomes" id="UP000177506">
    <property type="component" value="Unassembled WGS sequence"/>
</dbReference>
<dbReference type="EMBL" id="MDZA01000036">
    <property type="protein sequence ID" value="OGX91748.1"/>
    <property type="molecule type" value="Genomic_DNA"/>
</dbReference>
<comment type="caution">
    <text evidence="1">The sequence shown here is derived from an EMBL/GenBank/DDBJ whole genome shotgun (WGS) entry which is preliminary data.</text>
</comment>
<gene>
    <name evidence="1" type="ORF">BEN49_18660</name>
</gene>
<keyword evidence="2" id="KW-1185">Reference proteome</keyword>
<evidence type="ECO:0000313" key="1">
    <source>
        <dbReference type="EMBL" id="OGX91748.1"/>
    </source>
</evidence>
<name>A0A1G1TLI6_9BACT</name>
<accession>A0A1G1TLI6</accession>
<sequence>MPAGGGAQHQAAAGAAQHLVVVAVEGWLLVVGGVGLAQGPGAVVQKLQHRGVQQVGRPRPARFGNGIVALVAVGGHLQHHRHEVALQVHRHRAKRAAVFLARGRQFVQGAFGGLAHQFVPALLLVAVVVVGVQVVHHVAGPGVGLQGGGAGLDVSKVEGPVAGALGLEYNALRLVGLAGRGQAEQKNLRPQVAVQQVKNAFGKQLGRNPE</sequence>
<proteinExistence type="predicted"/>
<dbReference type="AlphaFoldDB" id="A0A1G1TLI6"/>
<protein>
    <submittedName>
        <fullName evidence="1">Uncharacterized protein</fullName>
    </submittedName>
</protein>